<proteinExistence type="predicted"/>
<feature type="transmembrane region" description="Helical" evidence="1">
    <location>
        <begin position="166"/>
        <end position="186"/>
    </location>
</feature>
<evidence type="ECO:0000256" key="1">
    <source>
        <dbReference type="SAM" id="Phobius"/>
    </source>
</evidence>
<keyword evidence="1" id="KW-0812">Transmembrane</keyword>
<dbReference type="Pfam" id="PF05145">
    <property type="entry name" value="AbrB"/>
    <property type="match status" value="1"/>
</dbReference>
<gene>
    <name evidence="2" type="ORF">MBUL_02377</name>
</gene>
<name>A0A679J582_9HYPH</name>
<feature type="transmembrane region" description="Helical" evidence="1">
    <location>
        <begin position="55"/>
        <end position="77"/>
    </location>
</feature>
<reference evidence="2" key="1">
    <citation type="submission" date="2019-12" db="EMBL/GenBank/DDBJ databases">
        <authorList>
            <person name="Cremers G."/>
        </authorList>
    </citation>
    <scope>NUCLEOTIDE SEQUENCE</scope>
    <source>
        <strain evidence="2">Mbul1</strain>
    </source>
</reference>
<dbReference type="GO" id="GO:0016020">
    <property type="term" value="C:membrane"/>
    <property type="evidence" value="ECO:0007669"/>
    <property type="project" value="InterPro"/>
</dbReference>
<dbReference type="PIRSF" id="PIRSF038991">
    <property type="entry name" value="Protein_AbrB"/>
    <property type="match status" value="1"/>
</dbReference>
<accession>A0A679J582</accession>
<keyword evidence="1" id="KW-1133">Transmembrane helix</keyword>
<dbReference type="PANTHER" id="PTHR38457">
    <property type="entry name" value="REGULATOR ABRB-RELATED"/>
    <property type="match status" value="1"/>
</dbReference>
<feature type="transmembrane region" description="Helical" evidence="1">
    <location>
        <begin position="315"/>
        <end position="335"/>
    </location>
</feature>
<feature type="transmembrane region" description="Helical" evidence="1">
    <location>
        <begin position="342"/>
        <end position="366"/>
    </location>
</feature>
<feature type="transmembrane region" description="Helical" evidence="1">
    <location>
        <begin position="109"/>
        <end position="130"/>
    </location>
</feature>
<dbReference type="InterPro" id="IPR017516">
    <property type="entry name" value="AbrB_dup"/>
</dbReference>
<feature type="transmembrane region" description="Helical" evidence="1">
    <location>
        <begin position="233"/>
        <end position="253"/>
    </location>
</feature>
<feature type="transmembrane region" description="Helical" evidence="1">
    <location>
        <begin position="282"/>
        <end position="303"/>
    </location>
</feature>
<dbReference type="AlphaFoldDB" id="A0A679J582"/>
<organism evidence="2">
    <name type="scientific">Methylobacterium bullatum</name>
    <dbReference type="NCBI Taxonomy" id="570505"/>
    <lineage>
        <taxon>Bacteria</taxon>
        <taxon>Pseudomonadati</taxon>
        <taxon>Pseudomonadota</taxon>
        <taxon>Alphaproteobacteria</taxon>
        <taxon>Hyphomicrobiales</taxon>
        <taxon>Methylobacteriaceae</taxon>
        <taxon>Methylobacterium</taxon>
    </lineage>
</organism>
<dbReference type="GO" id="GO:0010468">
    <property type="term" value="P:regulation of gene expression"/>
    <property type="evidence" value="ECO:0007669"/>
    <property type="project" value="InterPro"/>
</dbReference>
<feature type="transmembrane region" description="Helical" evidence="1">
    <location>
        <begin position="31"/>
        <end position="49"/>
    </location>
</feature>
<dbReference type="NCBIfam" id="TIGR03082">
    <property type="entry name" value="Gneg_AbrB_dup"/>
    <property type="match status" value="2"/>
</dbReference>
<evidence type="ECO:0000313" key="2">
    <source>
        <dbReference type="EMBL" id="CAA2103795.1"/>
    </source>
</evidence>
<sequence length="373" mass="37903">MPGRAVTVPPIRCNGGHFPHPWFLVLSPRSLGLWTALVAASAAIAYVLSLAQFPAALLLGPMLVAIAFGVGGASLALARPGFQAAQAIIGCLVAKAVTADIVGTLLDDGLLILAVVLVTVMAGAVVGWALTRLRILPGSTAAWGSSPGGAAAMTAMAEEYGADPRLVAFMQYVRVAAVVLSASVVARILTDTSSTAKAASLADTGILPVLVTLAIAGIGVALARLLRLPASALVGPMILGAVLHATGLVSMALPEPLLDLAYACIGWYVGLRFTAQTLRETFAALPGILVATFAVIALCGGWAYGLTFLLPVDFLTAFLATSPGGLDSVAIIAVGSKADVSFVLAVQTLRLFVVLLTGPLLAKWIARGAPADP</sequence>
<dbReference type="EMBL" id="LR743504">
    <property type="protein sequence ID" value="CAA2103795.1"/>
    <property type="molecule type" value="Genomic_DNA"/>
</dbReference>
<dbReference type="PANTHER" id="PTHR38457:SF1">
    <property type="entry name" value="REGULATOR ABRB-RELATED"/>
    <property type="match status" value="1"/>
</dbReference>
<evidence type="ECO:0008006" key="3">
    <source>
        <dbReference type="Google" id="ProtNLM"/>
    </source>
</evidence>
<dbReference type="InterPro" id="IPR007820">
    <property type="entry name" value="AbrB_fam"/>
</dbReference>
<feature type="transmembrane region" description="Helical" evidence="1">
    <location>
        <begin position="259"/>
        <end position="275"/>
    </location>
</feature>
<feature type="transmembrane region" description="Helical" evidence="1">
    <location>
        <begin position="206"/>
        <end position="226"/>
    </location>
</feature>
<keyword evidence="1" id="KW-0472">Membrane</keyword>
<protein>
    <recommendedName>
        <fullName evidence="3">Ammonia monooxygenase</fullName>
    </recommendedName>
</protein>